<dbReference type="PANTHER" id="PTHR43364">
    <property type="entry name" value="NADH-SPECIFIC METHYLGLYOXAL REDUCTASE-RELATED"/>
    <property type="match status" value="1"/>
</dbReference>
<organism evidence="4 5">
    <name type="scientific">Nocardia farcinica</name>
    <dbReference type="NCBI Taxonomy" id="37329"/>
    <lineage>
        <taxon>Bacteria</taxon>
        <taxon>Bacillati</taxon>
        <taxon>Actinomycetota</taxon>
        <taxon>Actinomycetes</taxon>
        <taxon>Mycobacteriales</taxon>
        <taxon>Nocardiaceae</taxon>
        <taxon>Nocardia</taxon>
    </lineage>
</organism>
<dbReference type="RefSeq" id="WP_060593161.1">
    <property type="nucleotide sequence ID" value="NZ_CP031418.1"/>
</dbReference>
<dbReference type="GO" id="GO:0005829">
    <property type="term" value="C:cytosol"/>
    <property type="evidence" value="ECO:0007669"/>
    <property type="project" value="UniProtKB-ARBA"/>
</dbReference>
<dbReference type="GO" id="GO:0016491">
    <property type="term" value="F:oxidoreductase activity"/>
    <property type="evidence" value="ECO:0007669"/>
    <property type="project" value="UniProtKB-KW"/>
</dbReference>
<dbReference type="InterPro" id="IPR023210">
    <property type="entry name" value="NADP_OxRdtase_dom"/>
</dbReference>
<evidence type="ECO:0000256" key="2">
    <source>
        <dbReference type="SAM" id="MobiDB-lite"/>
    </source>
</evidence>
<gene>
    <name evidence="4" type="primary">iolS_2</name>
    <name evidence="4" type="ORF">ERS450000_03389</name>
</gene>
<name>A0A0H5NUQ5_NOCFR</name>
<dbReference type="EC" id="1.1.1.-" evidence="4"/>
<evidence type="ECO:0000313" key="5">
    <source>
        <dbReference type="Proteomes" id="UP000057820"/>
    </source>
</evidence>
<dbReference type="AlphaFoldDB" id="A0A0H5NUQ5"/>
<dbReference type="PANTHER" id="PTHR43364:SF4">
    <property type="entry name" value="NAD(P)-LINKED OXIDOREDUCTASE SUPERFAMILY PROTEIN"/>
    <property type="match status" value="1"/>
</dbReference>
<feature type="region of interest" description="Disordered" evidence="2">
    <location>
        <begin position="307"/>
        <end position="350"/>
    </location>
</feature>
<dbReference type="Pfam" id="PF00248">
    <property type="entry name" value="Aldo_ket_red"/>
    <property type="match status" value="1"/>
</dbReference>
<sequence>MAGAPAIPAGYRALGRSGLVLSELGIGASTFGRSGMRAVDPDRVKAIVDRAIDLGVTYFDLAEGYGDRTGLSEELFARAVGSRRESVVIGTKFGRSLLADRGPSYALTGSRKYIVASVEDSLRRLNTDYIDLYQIHFPDTHTPIEETLAALDDLVTSGKVRYIGASNFKAWQIADAEHVAARNGFTRFVSTTDEYNLTWRKPEEELIPALRHYGLGFIPYFPLQNGLLTGKYRQGHAPAEAKITNLKRYLLGSAPWEALARYEKFAAERGVTPTALALGWLLAQPTVTSVIAGVTVPGQLDENLAASRWTPTPEEERELRGFFTGDLSGGPGVVDTGDDEGDGEGPDAKA</sequence>
<dbReference type="EMBL" id="LN868938">
    <property type="protein sequence ID" value="CRY79222.1"/>
    <property type="molecule type" value="Genomic_DNA"/>
</dbReference>
<dbReference type="Proteomes" id="UP000057820">
    <property type="component" value="Chromosome 1"/>
</dbReference>
<evidence type="ECO:0000313" key="4">
    <source>
        <dbReference type="EMBL" id="CRY79222.1"/>
    </source>
</evidence>
<evidence type="ECO:0000259" key="3">
    <source>
        <dbReference type="Pfam" id="PF00248"/>
    </source>
</evidence>
<dbReference type="SUPFAM" id="SSF51430">
    <property type="entry name" value="NAD(P)-linked oxidoreductase"/>
    <property type="match status" value="1"/>
</dbReference>
<accession>A0A0H5NUQ5</accession>
<protein>
    <submittedName>
        <fullName evidence="4">L-glyceraldehyde 3-phosphate reductase</fullName>
        <ecNumber evidence="4">1.1.1.-</ecNumber>
    </submittedName>
</protein>
<feature type="compositionally biased region" description="Acidic residues" evidence="2">
    <location>
        <begin position="336"/>
        <end position="350"/>
    </location>
</feature>
<reference evidence="5" key="1">
    <citation type="submission" date="2015-03" db="EMBL/GenBank/DDBJ databases">
        <authorList>
            <consortium name="Pathogen Informatics"/>
        </authorList>
    </citation>
    <scope>NUCLEOTIDE SEQUENCE [LARGE SCALE GENOMIC DNA]</scope>
    <source>
        <strain evidence="5">NCTC11134</strain>
    </source>
</reference>
<dbReference type="InterPro" id="IPR050523">
    <property type="entry name" value="AKR_Detox_Biosynth"/>
</dbReference>
<feature type="domain" description="NADP-dependent oxidoreductase" evidence="3">
    <location>
        <begin position="23"/>
        <end position="310"/>
    </location>
</feature>
<dbReference type="FunFam" id="3.20.20.100:FF:000004">
    <property type="entry name" value="Oxidoreductase, aldo/keto reductase"/>
    <property type="match status" value="1"/>
</dbReference>
<evidence type="ECO:0000256" key="1">
    <source>
        <dbReference type="ARBA" id="ARBA00023002"/>
    </source>
</evidence>
<dbReference type="InterPro" id="IPR020471">
    <property type="entry name" value="AKR"/>
</dbReference>
<dbReference type="PRINTS" id="PR00069">
    <property type="entry name" value="ALDKETRDTASE"/>
</dbReference>
<keyword evidence="1 4" id="KW-0560">Oxidoreductase</keyword>
<dbReference type="KEGG" id="nfr:ERS450000_03389"/>
<proteinExistence type="predicted"/>
<dbReference type="Gene3D" id="3.20.20.100">
    <property type="entry name" value="NADP-dependent oxidoreductase domain"/>
    <property type="match status" value="1"/>
</dbReference>
<dbReference type="InterPro" id="IPR036812">
    <property type="entry name" value="NAD(P)_OxRdtase_dom_sf"/>
</dbReference>